<dbReference type="InterPro" id="IPR002048">
    <property type="entry name" value="EF_hand_dom"/>
</dbReference>
<accession>A0A7D3R190</accession>
<keyword evidence="3" id="KW-1185">Reference proteome</keyword>
<name>A0A7D3R190_9VIRU</name>
<sequence length="169" mass="19955">MNVRKINLNNLLIEISQEDDIAYNVDDDDIKYNKINKQIDSENTEGEDLDENGEHTMYLIHNDRISSEDPNIDEFLKFCMDKGLFDNTFYDMHNTFSVVATKLPKTFEKLSKDGNDVKKRTFITKFKKEFGYPGDINFIYNCLDSTKKGFITWDEFVDFFLPYIQYVTM</sequence>
<dbReference type="EMBL" id="MT418680">
    <property type="protein sequence ID" value="QKF93618.1"/>
    <property type="molecule type" value="Genomic_DNA"/>
</dbReference>
<dbReference type="GO" id="GO:0005509">
    <property type="term" value="F:calcium ion binding"/>
    <property type="evidence" value="ECO:0007669"/>
    <property type="project" value="InterPro"/>
</dbReference>
<proteinExistence type="predicted"/>
<dbReference type="SUPFAM" id="SSF47473">
    <property type="entry name" value="EF-hand"/>
    <property type="match status" value="1"/>
</dbReference>
<dbReference type="InterPro" id="IPR011992">
    <property type="entry name" value="EF-hand-dom_pair"/>
</dbReference>
<evidence type="ECO:0000313" key="2">
    <source>
        <dbReference type="EMBL" id="QKF93618.1"/>
    </source>
</evidence>
<organism evidence="2 3">
    <name type="scientific">Fadolivirus FV1/VV64</name>
    <dbReference type="NCBI Taxonomy" id="3070911"/>
    <lineage>
        <taxon>Viruses</taxon>
        <taxon>Varidnaviria</taxon>
        <taxon>Bamfordvirae</taxon>
        <taxon>Nucleocytoviricota</taxon>
        <taxon>Megaviricetes</taxon>
        <taxon>Imitervirales</taxon>
        <taxon>Mimiviridae</taxon>
        <taxon>Klosneuvirinae</taxon>
        <taxon>Fadolivirus</taxon>
        <taxon>Fadolivirus algeromassiliense</taxon>
    </lineage>
</organism>
<reference evidence="2 3" key="1">
    <citation type="submission" date="2020-04" db="EMBL/GenBank/DDBJ databases">
        <title>Advantages and limits of metagenomic assembly and binning of a giant virus.</title>
        <authorList>
            <person name="Schulz F."/>
            <person name="Andreani J."/>
            <person name="Francis R."/>
            <person name="Boudjemaa H."/>
            <person name="Bou Khalil J.Y."/>
            <person name="Lee J."/>
            <person name="La Scola B."/>
            <person name="Woyke T."/>
        </authorList>
    </citation>
    <scope>NUCLEOTIDE SEQUENCE [LARGE SCALE GENOMIC DNA]</scope>
    <source>
        <strain evidence="2 3">FV1/VV64</strain>
    </source>
</reference>
<protein>
    <submittedName>
        <fullName evidence="2">EF-hand domain-containing protein</fullName>
    </submittedName>
</protein>
<feature type="domain" description="EF-hand" evidence="1">
    <location>
        <begin position="131"/>
        <end position="166"/>
    </location>
</feature>
<dbReference type="Proteomes" id="UP001162001">
    <property type="component" value="Segment"/>
</dbReference>
<dbReference type="PROSITE" id="PS50222">
    <property type="entry name" value="EF_HAND_2"/>
    <property type="match status" value="1"/>
</dbReference>
<evidence type="ECO:0000259" key="1">
    <source>
        <dbReference type="PROSITE" id="PS50222"/>
    </source>
</evidence>
<gene>
    <name evidence="2" type="ORF">Fadolivirus_1_160</name>
</gene>
<evidence type="ECO:0000313" key="3">
    <source>
        <dbReference type="Proteomes" id="UP001162001"/>
    </source>
</evidence>